<keyword evidence="10" id="KW-1185">Reference proteome</keyword>
<accession>A0A1L7CW21</accession>
<name>A0A1L7CW21_9CORY</name>
<dbReference type="GO" id="GO:0006412">
    <property type="term" value="P:translation"/>
    <property type="evidence" value="ECO:0007669"/>
    <property type="project" value="UniProtKB-UniRule"/>
</dbReference>
<dbReference type="Proteomes" id="UP000185469">
    <property type="component" value="Chromosome"/>
</dbReference>
<evidence type="ECO:0000256" key="5">
    <source>
        <dbReference type="HAMAP-Rule" id="MF_01371"/>
    </source>
</evidence>
<dbReference type="KEGG" id="csph:CSPHI_01695"/>
<reference evidence="9 10" key="1">
    <citation type="submission" date="2014-08" db="EMBL/GenBank/DDBJ databases">
        <title>Complete genome sequence of Corynebacterium sphenisci CECT 5990(T) (=DSM 44792(T)), isolated from healthy wild penguins.</title>
        <authorList>
            <person name="Ruckert C."/>
            <person name="Albersmeier A."/>
            <person name="Winkler A."/>
            <person name="Kalinowski J."/>
        </authorList>
    </citation>
    <scope>NUCLEOTIDE SEQUENCE [LARGE SCALE GENOMIC DNA]</scope>
    <source>
        <strain evidence="9 10">DSM 44792</strain>
    </source>
</reference>
<dbReference type="GO" id="GO:0003735">
    <property type="term" value="F:structural constituent of ribosome"/>
    <property type="evidence" value="ECO:0007669"/>
    <property type="project" value="InterPro"/>
</dbReference>
<dbReference type="OrthoDB" id="9812790at2"/>
<feature type="region of interest" description="Disordered" evidence="7">
    <location>
        <begin position="1"/>
        <end position="22"/>
    </location>
</feature>
<protein>
    <recommendedName>
        <fullName evidence="5">Large ribosomal subunit protein uL30</fullName>
    </recommendedName>
</protein>
<sequence>MALKITQVRGTAGTKQKHKDSLRTLGLKRRHQTVVRPDTPDVRGLIQAVRHMVEVEETAGE</sequence>
<evidence type="ECO:0000313" key="10">
    <source>
        <dbReference type="Proteomes" id="UP000185469"/>
    </source>
</evidence>
<evidence type="ECO:0000313" key="9">
    <source>
        <dbReference type="EMBL" id="APT90007.1"/>
    </source>
</evidence>
<evidence type="ECO:0000256" key="3">
    <source>
        <dbReference type="ARBA" id="ARBA00022980"/>
    </source>
</evidence>
<dbReference type="HAMAP" id="MF_01371_B">
    <property type="entry name" value="Ribosomal_uL30_B"/>
    <property type="match status" value="1"/>
</dbReference>
<dbReference type="InterPro" id="IPR018038">
    <property type="entry name" value="Ribosomal_uL30_CS"/>
</dbReference>
<keyword evidence="3 5" id="KW-0689">Ribosomal protein</keyword>
<dbReference type="RefSeq" id="WP_075691212.1">
    <property type="nucleotide sequence ID" value="NZ_CP009248.1"/>
</dbReference>
<evidence type="ECO:0000259" key="8">
    <source>
        <dbReference type="Pfam" id="PF00327"/>
    </source>
</evidence>
<evidence type="ECO:0000256" key="4">
    <source>
        <dbReference type="ARBA" id="ARBA00023274"/>
    </source>
</evidence>
<evidence type="ECO:0000256" key="2">
    <source>
        <dbReference type="ARBA" id="ARBA00011838"/>
    </source>
</evidence>
<dbReference type="GO" id="GO:0022625">
    <property type="term" value="C:cytosolic large ribosomal subunit"/>
    <property type="evidence" value="ECO:0007669"/>
    <property type="project" value="TreeGrafter"/>
</dbReference>
<dbReference type="NCBIfam" id="TIGR01308">
    <property type="entry name" value="rpmD_bact"/>
    <property type="match status" value="1"/>
</dbReference>
<feature type="domain" description="Large ribosomal subunit protein uL30-like ferredoxin-like fold" evidence="8">
    <location>
        <begin position="3"/>
        <end position="53"/>
    </location>
</feature>
<evidence type="ECO:0000256" key="7">
    <source>
        <dbReference type="SAM" id="MobiDB-lite"/>
    </source>
</evidence>
<keyword evidence="4 5" id="KW-0687">Ribonucleoprotein</keyword>
<organism evidence="9 10">
    <name type="scientific">Corynebacterium sphenisci DSM 44792</name>
    <dbReference type="NCBI Taxonomy" id="1437874"/>
    <lineage>
        <taxon>Bacteria</taxon>
        <taxon>Bacillati</taxon>
        <taxon>Actinomycetota</taxon>
        <taxon>Actinomycetes</taxon>
        <taxon>Mycobacteriales</taxon>
        <taxon>Corynebacteriaceae</taxon>
        <taxon>Corynebacterium</taxon>
    </lineage>
</organism>
<dbReference type="PIRSF" id="PIRSF002211">
    <property type="entry name" value="Ribosomal_L30_bac-type"/>
    <property type="match status" value="1"/>
</dbReference>
<dbReference type="EMBL" id="CP009248">
    <property type="protein sequence ID" value="APT90007.1"/>
    <property type="molecule type" value="Genomic_DNA"/>
</dbReference>
<dbReference type="PROSITE" id="PS00634">
    <property type="entry name" value="RIBOSOMAL_L30"/>
    <property type="match status" value="1"/>
</dbReference>
<dbReference type="InterPro" id="IPR016082">
    <property type="entry name" value="Ribosomal_uL30_ferredoxin-like"/>
</dbReference>
<dbReference type="CDD" id="cd01658">
    <property type="entry name" value="Ribosomal_L30"/>
    <property type="match status" value="1"/>
</dbReference>
<dbReference type="Pfam" id="PF00327">
    <property type="entry name" value="Ribosomal_L30"/>
    <property type="match status" value="1"/>
</dbReference>
<comment type="similarity">
    <text evidence="1 5 6">Belongs to the universal ribosomal protein uL30 family.</text>
</comment>
<proteinExistence type="inferred from homology"/>
<dbReference type="PANTHER" id="PTHR15892">
    <property type="entry name" value="MITOCHONDRIAL RIBOSOMAL PROTEIN L30"/>
    <property type="match status" value="1"/>
</dbReference>
<dbReference type="STRING" id="1437874.CSPHI_01695"/>
<dbReference type="AlphaFoldDB" id="A0A1L7CW21"/>
<dbReference type="Gene3D" id="3.30.1390.20">
    <property type="entry name" value="Ribosomal protein L30, ferredoxin-like fold domain"/>
    <property type="match status" value="1"/>
</dbReference>
<gene>
    <name evidence="5" type="primary">rpmD</name>
    <name evidence="9" type="ORF">CSPHI_01695</name>
</gene>
<dbReference type="InterPro" id="IPR005996">
    <property type="entry name" value="Ribosomal_uL30_bac-type"/>
</dbReference>
<dbReference type="PANTHER" id="PTHR15892:SF2">
    <property type="entry name" value="LARGE RIBOSOMAL SUBUNIT PROTEIN UL30M"/>
    <property type="match status" value="1"/>
</dbReference>
<evidence type="ECO:0000256" key="1">
    <source>
        <dbReference type="ARBA" id="ARBA00007594"/>
    </source>
</evidence>
<dbReference type="SUPFAM" id="SSF55129">
    <property type="entry name" value="Ribosomal protein L30p/L7e"/>
    <property type="match status" value="1"/>
</dbReference>
<comment type="subunit">
    <text evidence="2 5">Part of the 50S ribosomal subunit.</text>
</comment>
<evidence type="ECO:0000256" key="6">
    <source>
        <dbReference type="RuleBase" id="RU003734"/>
    </source>
</evidence>
<dbReference type="InterPro" id="IPR036919">
    <property type="entry name" value="Ribo_uL30_ferredoxin-like_sf"/>
</dbReference>